<reference evidence="4" key="2">
    <citation type="submission" date="2021-12" db="EMBL/GenBank/DDBJ databases">
        <title>Resequencing data analysis of finger millet.</title>
        <authorList>
            <person name="Hatakeyama M."/>
            <person name="Aluri S."/>
            <person name="Balachadran M.T."/>
            <person name="Sivarajan S.R."/>
            <person name="Poveda L."/>
            <person name="Shimizu-Inatsugi R."/>
            <person name="Schlapbach R."/>
            <person name="Sreeman S.M."/>
            <person name="Shimizu K.K."/>
        </authorList>
    </citation>
    <scope>NUCLEOTIDE SEQUENCE</scope>
</reference>
<accession>A0AAV5EQY0</accession>
<dbReference type="GO" id="GO:0003735">
    <property type="term" value="F:structural constituent of ribosome"/>
    <property type="evidence" value="ECO:0007669"/>
    <property type="project" value="InterPro"/>
</dbReference>
<organism evidence="4 5">
    <name type="scientific">Eleusine coracana subsp. coracana</name>
    <dbReference type="NCBI Taxonomy" id="191504"/>
    <lineage>
        <taxon>Eukaryota</taxon>
        <taxon>Viridiplantae</taxon>
        <taxon>Streptophyta</taxon>
        <taxon>Embryophyta</taxon>
        <taxon>Tracheophyta</taxon>
        <taxon>Spermatophyta</taxon>
        <taxon>Magnoliopsida</taxon>
        <taxon>Liliopsida</taxon>
        <taxon>Poales</taxon>
        <taxon>Poaceae</taxon>
        <taxon>PACMAD clade</taxon>
        <taxon>Chloridoideae</taxon>
        <taxon>Cynodonteae</taxon>
        <taxon>Eleusininae</taxon>
        <taxon>Eleusine</taxon>
    </lineage>
</organism>
<evidence type="ECO:0008006" key="6">
    <source>
        <dbReference type="Google" id="ProtNLM"/>
    </source>
</evidence>
<dbReference type="InterPro" id="IPR038579">
    <property type="entry name" value="Ribosomal_eS21_sf"/>
</dbReference>
<evidence type="ECO:0000256" key="2">
    <source>
        <dbReference type="ARBA" id="ARBA00022980"/>
    </source>
</evidence>
<dbReference type="Proteomes" id="UP001054889">
    <property type="component" value="Unassembled WGS sequence"/>
</dbReference>
<keyword evidence="5" id="KW-1185">Reference proteome</keyword>
<keyword evidence="3" id="KW-0687">Ribonucleoprotein</keyword>
<dbReference type="Pfam" id="PF01249">
    <property type="entry name" value="Ribosomal_S21e"/>
    <property type="match status" value="1"/>
</dbReference>
<reference evidence="4" key="1">
    <citation type="journal article" date="2018" name="DNA Res.">
        <title>Multiple hybrid de novo genome assembly of finger millet, an orphan allotetraploid crop.</title>
        <authorList>
            <person name="Hatakeyama M."/>
            <person name="Aluri S."/>
            <person name="Balachadran M.T."/>
            <person name="Sivarajan S.R."/>
            <person name="Patrignani A."/>
            <person name="Gruter S."/>
            <person name="Poveda L."/>
            <person name="Shimizu-Inatsugi R."/>
            <person name="Baeten J."/>
            <person name="Francoijs K.J."/>
            <person name="Nataraja K.N."/>
            <person name="Reddy Y.A.N."/>
            <person name="Phadnis S."/>
            <person name="Ravikumar R.L."/>
            <person name="Schlapbach R."/>
            <person name="Sreeman S.M."/>
            <person name="Shimizu K.K."/>
        </authorList>
    </citation>
    <scope>NUCLEOTIDE SEQUENCE</scope>
</reference>
<dbReference type="GO" id="GO:1990904">
    <property type="term" value="C:ribonucleoprotein complex"/>
    <property type="evidence" value="ECO:0007669"/>
    <property type="project" value="UniProtKB-KW"/>
</dbReference>
<evidence type="ECO:0000313" key="4">
    <source>
        <dbReference type="EMBL" id="GJN24971.1"/>
    </source>
</evidence>
<evidence type="ECO:0000313" key="5">
    <source>
        <dbReference type="Proteomes" id="UP001054889"/>
    </source>
</evidence>
<protein>
    <recommendedName>
        <fullName evidence="6">40S ribosomal protein S21</fullName>
    </recommendedName>
</protein>
<evidence type="ECO:0000256" key="1">
    <source>
        <dbReference type="ARBA" id="ARBA00010228"/>
    </source>
</evidence>
<comment type="caution">
    <text evidence="4">The sequence shown here is derived from an EMBL/GenBank/DDBJ whole genome shotgun (WGS) entry which is preliminary data.</text>
</comment>
<keyword evidence="2" id="KW-0689">Ribosomal protein</keyword>
<gene>
    <name evidence="4" type="primary">gb12750</name>
    <name evidence="4" type="ORF">PR202_gb12750</name>
</gene>
<dbReference type="EMBL" id="BQKI01000077">
    <property type="protein sequence ID" value="GJN24971.1"/>
    <property type="molecule type" value="Genomic_DNA"/>
</dbReference>
<dbReference type="Gene3D" id="3.30.1230.20">
    <property type="match status" value="1"/>
</dbReference>
<dbReference type="PANTHER" id="PTHR10442">
    <property type="entry name" value="40S RIBOSOMAL PROTEIN S21"/>
    <property type="match status" value="1"/>
</dbReference>
<comment type="similarity">
    <text evidence="1">Belongs to the eukaryotic ribosomal protein eS21 family.</text>
</comment>
<evidence type="ECO:0000256" key="3">
    <source>
        <dbReference type="ARBA" id="ARBA00023274"/>
    </source>
</evidence>
<dbReference type="GO" id="GO:0005840">
    <property type="term" value="C:ribosome"/>
    <property type="evidence" value="ECO:0007669"/>
    <property type="project" value="UniProtKB-KW"/>
</dbReference>
<dbReference type="GO" id="GO:0006412">
    <property type="term" value="P:translation"/>
    <property type="evidence" value="ECO:0007669"/>
    <property type="project" value="InterPro"/>
</dbReference>
<proteinExistence type="inferred from homology"/>
<sequence length="62" mass="6942">MQNEEGNMVNLYVSRKCSAMNRIITTKDPASVQINIGHVDANGLYNGQFTTFTQVLSIFVFN</sequence>
<name>A0AAV5EQY0_ELECO</name>
<dbReference type="AlphaFoldDB" id="A0AAV5EQY0"/>
<dbReference type="InterPro" id="IPR001931">
    <property type="entry name" value="Ribosomal_eS21"/>
</dbReference>